<dbReference type="InterPro" id="IPR001375">
    <property type="entry name" value="Peptidase_S9_cat"/>
</dbReference>
<keyword evidence="2" id="KW-0645">Protease</keyword>
<evidence type="ECO:0000256" key="1">
    <source>
        <dbReference type="ARBA" id="ARBA00010040"/>
    </source>
</evidence>
<evidence type="ECO:0000313" key="8">
    <source>
        <dbReference type="EMBL" id="KAI9246099.1"/>
    </source>
</evidence>
<dbReference type="SUPFAM" id="SSF82171">
    <property type="entry name" value="DPP6 N-terminal domain-like"/>
    <property type="match status" value="1"/>
</dbReference>
<feature type="domain" description="Peptidase S9 prolyl oligopeptidase catalytic" evidence="7">
    <location>
        <begin position="505"/>
        <end position="716"/>
    </location>
</feature>
<feature type="signal peptide" evidence="6">
    <location>
        <begin position="1"/>
        <end position="27"/>
    </location>
</feature>
<dbReference type="Proteomes" id="UP001209540">
    <property type="component" value="Unassembled WGS sequence"/>
</dbReference>
<name>A0AAD5JMT7_9FUNG</name>
<reference evidence="8" key="2">
    <citation type="submission" date="2023-02" db="EMBL/GenBank/DDBJ databases">
        <authorList>
            <consortium name="DOE Joint Genome Institute"/>
            <person name="Mondo S.J."/>
            <person name="Chang Y."/>
            <person name="Wang Y."/>
            <person name="Ahrendt S."/>
            <person name="Andreopoulos W."/>
            <person name="Barry K."/>
            <person name="Beard J."/>
            <person name="Benny G.L."/>
            <person name="Blankenship S."/>
            <person name="Bonito G."/>
            <person name="Cuomo C."/>
            <person name="Desiro A."/>
            <person name="Gervers K.A."/>
            <person name="Hundley H."/>
            <person name="Kuo A."/>
            <person name="LaButti K."/>
            <person name="Lang B.F."/>
            <person name="Lipzen A."/>
            <person name="O'Donnell K."/>
            <person name="Pangilinan J."/>
            <person name="Reynolds N."/>
            <person name="Sandor L."/>
            <person name="Smith M.W."/>
            <person name="Tsang A."/>
            <person name="Grigoriev I.V."/>
            <person name="Stajich J.E."/>
            <person name="Spatafora J.W."/>
        </authorList>
    </citation>
    <scope>NUCLEOTIDE SEQUENCE</scope>
    <source>
        <strain evidence="8">RSA 2281</strain>
    </source>
</reference>
<dbReference type="PANTHER" id="PTHR42776">
    <property type="entry name" value="SERINE PEPTIDASE S9 FAMILY MEMBER"/>
    <property type="match status" value="1"/>
</dbReference>
<keyword evidence="4 8" id="KW-0378">Hydrolase</keyword>
<keyword evidence="3 6" id="KW-0732">Signal</keyword>
<accession>A0AAD5JMT7</accession>
<dbReference type="InterPro" id="IPR029058">
    <property type="entry name" value="AB_hydrolase_fold"/>
</dbReference>
<feature type="chain" id="PRO_5042082055" description="Dipeptidyl-peptidase V" evidence="6">
    <location>
        <begin position="28"/>
        <end position="717"/>
    </location>
</feature>
<evidence type="ECO:0000313" key="9">
    <source>
        <dbReference type="Proteomes" id="UP001209540"/>
    </source>
</evidence>
<evidence type="ECO:0000256" key="6">
    <source>
        <dbReference type="SAM" id="SignalP"/>
    </source>
</evidence>
<evidence type="ECO:0000256" key="2">
    <source>
        <dbReference type="ARBA" id="ARBA00022670"/>
    </source>
</evidence>
<proteinExistence type="inferred from homology"/>
<evidence type="ECO:0000256" key="3">
    <source>
        <dbReference type="ARBA" id="ARBA00022729"/>
    </source>
</evidence>
<dbReference type="SUPFAM" id="SSF53474">
    <property type="entry name" value="alpha/beta-Hydrolases"/>
    <property type="match status" value="1"/>
</dbReference>
<dbReference type="GO" id="GO:0006508">
    <property type="term" value="P:proteolysis"/>
    <property type="evidence" value="ECO:0007669"/>
    <property type="project" value="UniProtKB-KW"/>
</dbReference>
<reference evidence="8" key="1">
    <citation type="journal article" date="2022" name="IScience">
        <title>Evolution of zygomycete secretomes and the origins of terrestrial fungal ecologies.</title>
        <authorList>
            <person name="Chang Y."/>
            <person name="Wang Y."/>
            <person name="Mondo S."/>
            <person name="Ahrendt S."/>
            <person name="Andreopoulos W."/>
            <person name="Barry K."/>
            <person name="Beard J."/>
            <person name="Benny G.L."/>
            <person name="Blankenship S."/>
            <person name="Bonito G."/>
            <person name="Cuomo C."/>
            <person name="Desiro A."/>
            <person name="Gervers K.A."/>
            <person name="Hundley H."/>
            <person name="Kuo A."/>
            <person name="LaButti K."/>
            <person name="Lang B.F."/>
            <person name="Lipzen A."/>
            <person name="O'Donnell K."/>
            <person name="Pangilinan J."/>
            <person name="Reynolds N."/>
            <person name="Sandor L."/>
            <person name="Smith M.E."/>
            <person name="Tsang A."/>
            <person name="Grigoriev I.V."/>
            <person name="Stajich J.E."/>
            <person name="Spatafora J.W."/>
        </authorList>
    </citation>
    <scope>NUCLEOTIDE SEQUENCE</scope>
    <source>
        <strain evidence="8">RSA 2281</strain>
    </source>
</reference>
<keyword evidence="9" id="KW-1185">Reference proteome</keyword>
<gene>
    <name evidence="8" type="ORF">BDA99DRAFT_565679</name>
</gene>
<organism evidence="8 9">
    <name type="scientific">Phascolomyces articulosus</name>
    <dbReference type="NCBI Taxonomy" id="60185"/>
    <lineage>
        <taxon>Eukaryota</taxon>
        <taxon>Fungi</taxon>
        <taxon>Fungi incertae sedis</taxon>
        <taxon>Mucoromycota</taxon>
        <taxon>Mucoromycotina</taxon>
        <taxon>Mucoromycetes</taxon>
        <taxon>Mucorales</taxon>
        <taxon>Lichtheimiaceae</taxon>
        <taxon>Phascolomyces</taxon>
    </lineage>
</organism>
<protein>
    <recommendedName>
        <fullName evidence="5">Dipeptidyl-peptidase V</fullName>
    </recommendedName>
</protein>
<evidence type="ECO:0000256" key="4">
    <source>
        <dbReference type="ARBA" id="ARBA00022801"/>
    </source>
</evidence>
<dbReference type="EMBL" id="JAIXMP010000048">
    <property type="protein sequence ID" value="KAI9246099.1"/>
    <property type="molecule type" value="Genomic_DNA"/>
</dbReference>
<dbReference type="Gene3D" id="3.40.50.1820">
    <property type="entry name" value="alpha/beta hydrolase"/>
    <property type="match status" value="1"/>
</dbReference>
<dbReference type="InterPro" id="IPR011042">
    <property type="entry name" value="6-blade_b-propeller_TolB-like"/>
</dbReference>
<dbReference type="Pfam" id="PF00326">
    <property type="entry name" value="Peptidase_S9"/>
    <property type="match status" value="1"/>
</dbReference>
<evidence type="ECO:0000256" key="5">
    <source>
        <dbReference type="ARBA" id="ARBA00032829"/>
    </source>
</evidence>
<dbReference type="AlphaFoldDB" id="A0AAD5JMT7"/>
<dbReference type="FunFam" id="3.40.50.1820:FF:000028">
    <property type="entry name" value="S9 family peptidase"/>
    <property type="match status" value="1"/>
</dbReference>
<dbReference type="Gene3D" id="2.120.10.30">
    <property type="entry name" value="TolB, C-terminal domain"/>
    <property type="match status" value="1"/>
</dbReference>
<comment type="caution">
    <text evidence="8">The sequence shown here is derived from an EMBL/GenBank/DDBJ whole genome shotgun (WGS) entry which is preliminary data.</text>
</comment>
<sequence>MVMIYQNPSSWLLVLGVLFICNTFVNARPLTPFDVVTMPRPDIPSISPDGRFAVFDESVYHEKEDYITTTLELIDLQSDDGKDGRSRRLTTPKIGANQREPIFLDNEHICYFEHRENEPIDQIYVLNIYGNHEPLKLTDFPIEFANIKYNAKKRLLSFSAKVYKDEPTLDGSKAKFEILKKTKKDSALVYDQLMVRHWDAYVSELKNNIFVVQLTVSPNGSYKVVGKPHNLMAGSGLESPDLPFGDASDYDISPDGDELAFVSKTQTPDNAWQSSKHVYIVPIGGSTNQKPIAINDDIPAASATPKYAPSGKTLAYLQMFVPQYEADKNRIILYDRATGHKSILAESWDRSPLSVQFSPDSSIIYSTAEDYGRQRIFAIDTQTDKVRPLTENHSATSISVVPSSGTLVFSLQSTRFPNLVHTLDPSSMSIVEQQLQIKSHGMSTQLFEALGKLEMLEPEEFEFTGDLDDSVHGWIIKPPNFDPNIKYPVAFLIHGGPQGSWDDVWSNRWNMQVFSGAGFVTVAINFHGSFGYGQKFCDSIQKNWGSYPFHDLEKGLDYLFETHSFLDSNRVAALGGSYGGYMVNWINGHSNRFKALVNHDGTFDTVGQYYGTDELYFHEQEFGGVPFDPSSRAIYEQWSPSNYVQNWKTPTLIIHGVNDFRIPITEGLSTFTALQRQGIPSRLLIFPDENHWVSKPANSLRWYMEVISWITKWTKDE</sequence>
<comment type="similarity">
    <text evidence="1">Belongs to the peptidase S9C family.</text>
</comment>
<dbReference type="PANTHER" id="PTHR42776:SF13">
    <property type="entry name" value="DIPEPTIDYL-PEPTIDASE 5"/>
    <property type="match status" value="1"/>
</dbReference>
<dbReference type="GO" id="GO:0004252">
    <property type="term" value="F:serine-type endopeptidase activity"/>
    <property type="evidence" value="ECO:0007669"/>
    <property type="project" value="TreeGrafter"/>
</dbReference>
<evidence type="ECO:0000259" key="7">
    <source>
        <dbReference type="Pfam" id="PF00326"/>
    </source>
</evidence>